<dbReference type="Gene3D" id="3.30.830.10">
    <property type="entry name" value="Metalloenzyme, LuxS/M16 peptidase-like"/>
    <property type="match status" value="1"/>
</dbReference>
<sequence length="76" mass="8610">PREAGVLRLFAQLASRPCFHQLRTKEQLGYSVSSGVLDLDGISYFHITVQSPRKGPGELVQRIETWLENCAIMHTR</sequence>
<dbReference type="InterPro" id="IPR050626">
    <property type="entry name" value="Peptidase_M16"/>
</dbReference>
<dbReference type="PANTHER" id="PTHR43690:SF18">
    <property type="entry name" value="INSULIN-DEGRADING ENZYME-RELATED"/>
    <property type="match status" value="1"/>
</dbReference>
<accession>A0A061S0J3</accession>
<dbReference type="InterPro" id="IPR011249">
    <property type="entry name" value="Metalloenz_LuxS/M16"/>
</dbReference>
<evidence type="ECO:0000256" key="1">
    <source>
        <dbReference type="ARBA" id="ARBA00022723"/>
    </source>
</evidence>
<dbReference type="Pfam" id="PF22456">
    <property type="entry name" value="PqqF-like_C_4"/>
    <property type="match status" value="1"/>
</dbReference>
<evidence type="ECO:0000259" key="2">
    <source>
        <dbReference type="Pfam" id="PF22456"/>
    </source>
</evidence>
<proteinExistence type="predicted"/>
<gene>
    <name evidence="3" type="ORF">TSPGSL018_14681</name>
</gene>
<feature type="domain" description="Coenzyme PQQ synthesis protein F-like C-terminal lobe" evidence="2">
    <location>
        <begin position="9"/>
        <end position="70"/>
    </location>
</feature>
<reference evidence="3" key="1">
    <citation type="submission" date="2014-05" db="EMBL/GenBank/DDBJ databases">
        <title>The transcriptome of the halophilic microalga Tetraselmis sp. GSL018 isolated from the Great Salt Lake, Utah.</title>
        <authorList>
            <person name="Jinkerson R.E."/>
            <person name="D'Adamo S."/>
            <person name="Posewitz M.C."/>
        </authorList>
    </citation>
    <scope>NUCLEOTIDE SEQUENCE</scope>
    <source>
        <strain evidence="3">GSL018</strain>
    </source>
</reference>
<dbReference type="EMBL" id="GBEZ01006790">
    <property type="protein sequence ID" value="JAC78627.1"/>
    <property type="molecule type" value="Transcribed_RNA"/>
</dbReference>
<dbReference type="GO" id="GO:0046872">
    <property type="term" value="F:metal ion binding"/>
    <property type="evidence" value="ECO:0007669"/>
    <property type="project" value="UniProtKB-KW"/>
</dbReference>
<evidence type="ECO:0000313" key="3">
    <source>
        <dbReference type="EMBL" id="JAC78627.1"/>
    </source>
</evidence>
<dbReference type="InterPro" id="IPR054734">
    <property type="entry name" value="PqqF-like_C_4"/>
</dbReference>
<name>A0A061S0J3_9CHLO</name>
<dbReference type="AlphaFoldDB" id="A0A061S0J3"/>
<keyword evidence="1" id="KW-0479">Metal-binding</keyword>
<feature type="non-terminal residue" evidence="3">
    <location>
        <position position="1"/>
    </location>
</feature>
<dbReference type="SUPFAM" id="SSF63411">
    <property type="entry name" value="LuxS/MPP-like metallohydrolase"/>
    <property type="match status" value="1"/>
</dbReference>
<organism evidence="3">
    <name type="scientific">Tetraselmis sp. GSL018</name>
    <dbReference type="NCBI Taxonomy" id="582737"/>
    <lineage>
        <taxon>Eukaryota</taxon>
        <taxon>Viridiplantae</taxon>
        <taxon>Chlorophyta</taxon>
        <taxon>core chlorophytes</taxon>
        <taxon>Chlorodendrophyceae</taxon>
        <taxon>Chlorodendrales</taxon>
        <taxon>Chlorodendraceae</taxon>
        <taxon>Tetraselmis</taxon>
    </lineage>
</organism>
<dbReference type="PANTHER" id="PTHR43690">
    <property type="entry name" value="NARDILYSIN"/>
    <property type="match status" value="1"/>
</dbReference>
<protein>
    <recommendedName>
        <fullName evidence="2">Coenzyme PQQ synthesis protein F-like C-terminal lobe domain-containing protein</fullName>
    </recommendedName>
</protein>